<accession>W8GGF4</accession>
<protein>
    <submittedName>
        <fullName evidence="2">Alpha-tubulin suppressor-related RCC1 domain-containing protein</fullName>
    </submittedName>
</protein>
<keyword evidence="3" id="KW-1185">Reference proteome</keyword>
<dbReference type="InterPro" id="IPR051210">
    <property type="entry name" value="Ub_ligase/GEF_domain"/>
</dbReference>
<dbReference type="HOGENOM" id="CLU_012307_1_0_14"/>
<sequence>MKKYYVGILIPLLGVMPINKNLINKNEENAFENQQIIDISAGGHHSGTIIDTDNNGYADTLYMWGNNYVGQIGNGRSGGIVESPEKIDFDWNGNLINLELGVIHSGLTVDSDYDGYADTLYMWGYNFDGEIGNGTWGDQNISKIPEKITPQGQDDWGGNIIDLSLSALNSGVTIDTDYDGYADTLYMWGKDNVGQIGNGSSDNLMKIYPTLVFPEIDDWNGNLIDLNLDGYHSGLTVDSDYDGYADTLYMWGDNGDGQIGNNTFDIIYSPEIINPVDSNWNGNIIDFDLGENSTGVTIDTDYNGYADTLYIWGNNFYGQTGNGISGYDYDNFPTPTKTEYDFKGNLIDLSLGGSHVSITIDSNYDGYADTLYVWGYNNEGQIGNNKEGVSELEDTPIIITPVDQINWSGNIVELSLGFNTTMISVDQNNDQIADSIWMWGQNTFSEAGQDGSISKVLTPQKLI</sequence>
<dbReference type="Proteomes" id="UP000019450">
    <property type="component" value="Chromosome"/>
</dbReference>
<evidence type="ECO:0000256" key="1">
    <source>
        <dbReference type="ARBA" id="ARBA00022737"/>
    </source>
</evidence>
<reference evidence="2 3" key="1">
    <citation type="journal article" date="2014" name="Genome Biol. Evol.">
        <title>Phylogenomics of "Candidatus Hepatoplasma crinochetorum," a Lineage of Mollicutes Associated with Noninsect Arthropods.</title>
        <authorList>
            <person name="Leclercq S."/>
            <person name="Dittmer J."/>
            <person name="Bouchon D."/>
            <person name="Cordaux R."/>
        </authorList>
    </citation>
    <scope>NUCLEOTIDE SEQUENCE [LARGE SCALE GENOMIC DNA]</scope>
    <source>
        <strain evidence="2 3">Av</strain>
    </source>
</reference>
<dbReference type="eggNOG" id="COG5184">
    <property type="taxonomic scope" value="Bacteria"/>
</dbReference>
<dbReference type="PANTHER" id="PTHR22870:SF408">
    <property type="entry name" value="OS09G0560450 PROTEIN"/>
    <property type="match status" value="1"/>
</dbReference>
<dbReference type="SUPFAM" id="SSF50985">
    <property type="entry name" value="RCC1/BLIP-II"/>
    <property type="match status" value="1"/>
</dbReference>
<evidence type="ECO:0000313" key="3">
    <source>
        <dbReference type="Proteomes" id="UP000019450"/>
    </source>
</evidence>
<dbReference type="PRINTS" id="PR00633">
    <property type="entry name" value="RCCNDNSATION"/>
</dbReference>
<proteinExistence type="predicted"/>
<keyword evidence="1" id="KW-0677">Repeat</keyword>
<dbReference type="PROSITE" id="PS50012">
    <property type="entry name" value="RCC1_3"/>
    <property type="match status" value="3"/>
</dbReference>
<dbReference type="InterPro" id="IPR009091">
    <property type="entry name" value="RCC1/BLIP-II"/>
</dbReference>
<organism evidence="2 3">
    <name type="scientific">Candidatus Hepatoplasma crinochetorum Av</name>
    <dbReference type="NCBI Taxonomy" id="1427984"/>
    <lineage>
        <taxon>Bacteria</taxon>
        <taxon>Bacillati</taxon>
        <taxon>Mycoplasmatota</taxon>
        <taxon>Mollicutes</taxon>
        <taxon>Candidatus Hepatoplasmataceae</taxon>
        <taxon>Candidatus Hepatoplasma</taxon>
    </lineage>
</organism>
<dbReference type="OrthoDB" id="383862at2"/>
<dbReference type="KEGG" id="hcr:X271_00602"/>
<dbReference type="Gene3D" id="2.130.10.30">
    <property type="entry name" value="Regulator of chromosome condensation 1/beta-lactamase-inhibitor protein II"/>
    <property type="match status" value="2"/>
</dbReference>
<dbReference type="RefSeq" id="WP_025208974.1">
    <property type="nucleotide sequence ID" value="NZ_CP006932.1"/>
</dbReference>
<gene>
    <name evidence="2" type="ORF">X271_00602</name>
</gene>
<name>W8GGF4_9MOLU</name>
<evidence type="ECO:0000313" key="2">
    <source>
        <dbReference type="EMBL" id="AHK22688.1"/>
    </source>
</evidence>
<dbReference type="EMBL" id="CP006932">
    <property type="protein sequence ID" value="AHK22688.1"/>
    <property type="molecule type" value="Genomic_DNA"/>
</dbReference>
<dbReference type="PANTHER" id="PTHR22870">
    <property type="entry name" value="REGULATOR OF CHROMOSOME CONDENSATION"/>
    <property type="match status" value="1"/>
</dbReference>
<dbReference type="STRING" id="1427984.X271_00602"/>
<dbReference type="AlphaFoldDB" id="W8GGF4"/>
<dbReference type="InterPro" id="IPR000408">
    <property type="entry name" value="Reg_chr_condens"/>
</dbReference>